<accession>A0AAU7DV85</accession>
<gene>
    <name evidence="2" type="ORF">V5R04_14335</name>
</gene>
<dbReference type="GO" id="GO:0097367">
    <property type="term" value="F:carbohydrate derivative binding"/>
    <property type="evidence" value="ECO:0007669"/>
    <property type="project" value="InterPro"/>
</dbReference>
<dbReference type="InterPro" id="IPR046348">
    <property type="entry name" value="SIS_dom_sf"/>
</dbReference>
<dbReference type="EMBL" id="CP146203">
    <property type="protein sequence ID" value="XBH21371.1"/>
    <property type="molecule type" value="Genomic_DNA"/>
</dbReference>
<proteinExistence type="predicted"/>
<dbReference type="InterPro" id="IPR001347">
    <property type="entry name" value="SIS_dom"/>
</dbReference>
<evidence type="ECO:0000313" key="2">
    <source>
        <dbReference type="EMBL" id="XBH21371.1"/>
    </source>
</evidence>
<evidence type="ECO:0000259" key="1">
    <source>
        <dbReference type="PROSITE" id="PS51464"/>
    </source>
</evidence>
<name>A0AAU7DV85_9MICO</name>
<dbReference type="Gene3D" id="3.40.50.10490">
    <property type="entry name" value="Glucose-6-phosphate isomerase like protein, domain 1"/>
    <property type="match status" value="1"/>
</dbReference>
<organism evidence="2">
    <name type="scientific">Jonesiaceae bacterium BS-20</name>
    <dbReference type="NCBI Taxonomy" id="3120821"/>
    <lineage>
        <taxon>Bacteria</taxon>
        <taxon>Bacillati</taxon>
        <taxon>Actinomycetota</taxon>
        <taxon>Actinomycetes</taxon>
        <taxon>Micrococcales</taxon>
        <taxon>Jonesiaceae</taxon>
    </lineage>
</organism>
<dbReference type="Pfam" id="PF01380">
    <property type="entry name" value="SIS"/>
    <property type="match status" value="1"/>
</dbReference>
<dbReference type="SUPFAM" id="SSF53697">
    <property type="entry name" value="SIS domain"/>
    <property type="match status" value="1"/>
</dbReference>
<dbReference type="AlphaFoldDB" id="A0AAU7DV85"/>
<dbReference type="CDD" id="cd05013">
    <property type="entry name" value="SIS_RpiR"/>
    <property type="match status" value="1"/>
</dbReference>
<protein>
    <submittedName>
        <fullName evidence="2">SIS domain-containing protein</fullName>
    </submittedName>
</protein>
<dbReference type="PROSITE" id="PS51464">
    <property type="entry name" value="SIS"/>
    <property type="match status" value="1"/>
</dbReference>
<sequence>MTNDHLAAQALSALTVPTITPLEGRRIAFLGCGDSLAAARPSEDALGHRVISAGDVAWSGNAPAGVEAVVALSWSGKTGATINAAKVAKAAGLEVIAITTNEKSPLAELADTHVVLPQFTIKEEIPAIGYAVHAAASMALCGLEDINLESVASDWNNSSAQVARLVTEAGDIPHGITIASMPDAHGSAEFWMLKIIEATGLTVRTAAIEEIGHVDYFLGPQPHLMILMSGAQEAPRADSLGAALARNGQTVLQVRLADFTSSTGATRQVVGGVIGADVSEKLADKWGRPYFRNHEVDMSAQHIQVPGN</sequence>
<dbReference type="InterPro" id="IPR035472">
    <property type="entry name" value="RpiR-like_SIS"/>
</dbReference>
<feature type="domain" description="SIS" evidence="1">
    <location>
        <begin position="15"/>
        <end position="145"/>
    </location>
</feature>
<dbReference type="GO" id="GO:1901135">
    <property type="term" value="P:carbohydrate derivative metabolic process"/>
    <property type="evidence" value="ECO:0007669"/>
    <property type="project" value="InterPro"/>
</dbReference>
<reference evidence="2" key="1">
    <citation type="submission" date="2024-02" db="EMBL/GenBank/DDBJ databases">
        <title>Tomenella chthoni gen. nov. sp. nov., a member of the family Jonesiaceae isolated from bat guano.</title>
        <authorList>
            <person name="Miller S.L."/>
            <person name="King J."/>
            <person name="Sankaranarayanan K."/>
            <person name="Lawson P.A."/>
        </authorList>
    </citation>
    <scope>NUCLEOTIDE SEQUENCE</scope>
    <source>
        <strain evidence="2">BS-20</strain>
    </source>
</reference>